<dbReference type="InterPro" id="IPR040690">
    <property type="entry name" value="FtsX_ECD"/>
</dbReference>
<organism evidence="14 15">
    <name type="scientific">Solitalea longa</name>
    <dbReference type="NCBI Taxonomy" id="2079460"/>
    <lineage>
        <taxon>Bacteria</taxon>
        <taxon>Pseudomonadati</taxon>
        <taxon>Bacteroidota</taxon>
        <taxon>Sphingobacteriia</taxon>
        <taxon>Sphingobacteriales</taxon>
        <taxon>Sphingobacteriaceae</taxon>
        <taxon>Solitalea</taxon>
    </lineage>
</organism>
<feature type="domain" description="ABC3 transporter permease C-terminal" evidence="12">
    <location>
        <begin position="170"/>
        <end position="280"/>
    </location>
</feature>
<evidence type="ECO:0000256" key="4">
    <source>
        <dbReference type="ARBA" id="ARBA00022475"/>
    </source>
</evidence>
<evidence type="ECO:0000256" key="3">
    <source>
        <dbReference type="ARBA" id="ARBA00021907"/>
    </source>
</evidence>
<keyword evidence="15" id="KW-1185">Reference proteome</keyword>
<dbReference type="Gene3D" id="3.30.70.3040">
    <property type="match status" value="1"/>
</dbReference>
<comment type="similarity">
    <text evidence="2 10">Belongs to the ABC-4 integral membrane protein family. FtsX subfamily.</text>
</comment>
<evidence type="ECO:0000256" key="2">
    <source>
        <dbReference type="ARBA" id="ARBA00007379"/>
    </source>
</evidence>
<keyword evidence="9 10" id="KW-0131">Cell cycle</keyword>
<evidence type="ECO:0000256" key="9">
    <source>
        <dbReference type="ARBA" id="ARBA00023306"/>
    </source>
</evidence>
<protein>
    <recommendedName>
        <fullName evidence="3 10">Cell division protein FtsX</fullName>
    </recommendedName>
</protein>
<feature type="transmembrane region" description="Helical" evidence="11">
    <location>
        <begin position="16"/>
        <end position="39"/>
    </location>
</feature>
<dbReference type="Pfam" id="PF18075">
    <property type="entry name" value="FtsX_ECD"/>
    <property type="match status" value="1"/>
</dbReference>
<feature type="transmembrane region" description="Helical" evidence="11">
    <location>
        <begin position="258"/>
        <end position="279"/>
    </location>
</feature>
<evidence type="ECO:0000256" key="10">
    <source>
        <dbReference type="PIRNR" id="PIRNR003097"/>
    </source>
</evidence>
<comment type="subcellular location">
    <subcellularLocation>
        <location evidence="1">Cell membrane</location>
        <topology evidence="1">Multi-pass membrane protein</topology>
    </subcellularLocation>
</comment>
<reference evidence="14 15" key="1">
    <citation type="submission" date="2018-01" db="EMBL/GenBank/DDBJ databases">
        <authorList>
            <person name="Gaut B.S."/>
            <person name="Morton B.R."/>
            <person name="Clegg M.T."/>
            <person name="Duvall M.R."/>
        </authorList>
    </citation>
    <scope>NUCLEOTIDE SEQUENCE [LARGE SCALE GENOMIC DNA]</scope>
    <source>
        <strain evidence="14 15">HR-AV</strain>
    </source>
</reference>
<keyword evidence="8 10" id="KW-0472">Membrane</keyword>
<dbReference type="AlphaFoldDB" id="A0A2S4ZXC2"/>
<keyword evidence="4 10" id="KW-1003">Cell membrane</keyword>
<dbReference type="InterPro" id="IPR003838">
    <property type="entry name" value="ABC3_permease_C"/>
</dbReference>
<accession>A0A2S4ZXC2</accession>
<name>A0A2S4ZXC2_9SPHI</name>
<dbReference type="PANTHER" id="PTHR47755:SF1">
    <property type="entry name" value="CELL DIVISION PROTEIN FTSX"/>
    <property type="match status" value="1"/>
</dbReference>
<keyword evidence="6 11" id="KW-0812">Transmembrane</keyword>
<evidence type="ECO:0000313" key="14">
    <source>
        <dbReference type="EMBL" id="POY35011.1"/>
    </source>
</evidence>
<dbReference type="Pfam" id="PF02687">
    <property type="entry name" value="FtsX"/>
    <property type="match status" value="1"/>
</dbReference>
<evidence type="ECO:0000256" key="8">
    <source>
        <dbReference type="ARBA" id="ARBA00023136"/>
    </source>
</evidence>
<keyword evidence="7 11" id="KW-1133">Transmembrane helix</keyword>
<evidence type="ECO:0000256" key="11">
    <source>
        <dbReference type="SAM" id="Phobius"/>
    </source>
</evidence>
<keyword evidence="5 10" id="KW-0132">Cell division</keyword>
<proteinExistence type="inferred from homology"/>
<evidence type="ECO:0000259" key="13">
    <source>
        <dbReference type="Pfam" id="PF18075"/>
    </source>
</evidence>
<dbReference type="Proteomes" id="UP000236893">
    <property type="component" value="Unassembled WGS sequence"/>
</dbReference>
<dbReference type="GO" id="GO:0005886">
    <property type="term" value="C:plasma membrane"/>
    <property type="evidence" value="ECO:0007669"/>
    <property type="project" value="UniProtKB-SubCell"/>
</dbReference>
<feature type="transmembrane region" description="Helical" evidence="11">
    <location>
        <begin position="162"/>
        <end position="182"/>
    </location>
</feature>
<evidence type="ECO:0000259" key="12">
    <source>
        <dbReference type="Pfam" id="PF02687"/>
    </source>
</evidence>
<evidence type="ECO:0000256" key="7">
    <source>
        <dbReference type="ARBA" id="ARBA00022989"/>
    </source>
</evidence>
<comment type="caution">
    <text evidence="14">The sequence shown here is derived from an EMBL/GenBank/DDBJ whole genome shotgun (WGS) entry which is preliminary data.</text>
</comment>
<sequence>MSEFEESNVSRKTKRVYITTVISIAMVLLMVGLAGLIILHARKLSDYVKENIVVNVYLNEDAKEVDILALQKEIEKSPAVKSTVYVSKELAAENLSKDLGEDFIKFLGYNPLLYSIDVYMKADYANNANIDKIIQTISSKPLVKEVKYQQSLVDSMNRNLKAISFIILGFGGLLLFIALALINNTIRLAIYSQRFTIKSMQLVGATKNFIRRPFLGMAILHGILAGLLATLMVMGVLYLTRQEVPELIVLQDYSEFGLLFIGLIVLGILISLFSTYFAVTRYLRLKIDALYV</sequence>
<evidence type="ECO:0000313" key="15">
    <source>
        <dbReference type="Proteomes" id="UP000236893"/>
    </source>
</evidence>
<evidence type="ECO:0000256" key="5">
    <source>
        <dbReference type="ARBA" id="ARBA00022618"/>
    </source>
</evidence>
<dbReference type="OrthoDB" id="9813411at2"/>
<dbReference type="EMBL" id="PQVF01000015">
    <property type="protein sequence ID" value="POY35011.1"/>
    <property type="molecule type" value="Genomic_DNA"/>
</dbReference>
<feature type="domain" description="FtsX extracellular" evidence="13">
    <location>
        <begin position="53"/>
        <end position="146"/>
    </location>
</feature>
<evidence type="ECO:0000256" key="6">
    <source>
        <dbReference type="ARBA" id="ARBA00022692"/>
    </source>
</evidence>
<dbReference type="GO" id="GO:0051301">
    <property type="term" value="P:cell division"/>
    <property type="evidence" value="ECO:0007669"/>
    <property type="project" value="UniProtKB-KW"/>
</dbReference>
<evidence type="ECO:0000256" key="1">
    <source>
        <dbReference type="ARBA" id="ARBA00004651"/>
    </source>
</evidence>
<dbReference type="InterPro" id="IPR004513">
    <property type="entry name" value="FtsX"/>
</dbReference>
<dbReference type="PANTHER" id="PTHR47755">
    <property type="entry name" value="CELL DIVISION PROTEIN FTSX"/>
    <property type="match status" value="1"/>
</dbReference>
<feature type="transmembrane region" description="Helical" evidence="11">
    <location>
        <begin position="214"/>
        <end position="238"/>
    </location>
</feature>
<dbReference type="PIRSF" id="PIRSF003097">
    <property type="entry name" value="FtsX"/>
    <property type="match status" value="1"/>
</dbReference>
<dbReference type="RefSeq" id="WP_103790423.1">
    <property type="nucleotide sequence ID" value="NZ_PQVF01000015.1"/>
</dbReference>
<gene>
    <name evidence="14" type="ORF">C3K47_17290</name>
</gene>